<accession>A0ACC1SJJ8</accession>
<evidence type="ECO:0000313" key="2">
    <source>
        <dbReference type="Proteomes" id="UP001148629"/>
    </source>
</evidence>
<sequence length="141" mass="15668">MASTDPKASTEQDKPVEQKAEKKPAALGEDDEFEDFPVDDWPEDQTEAAKTGGETKHLWEESWDDDDTSDDFSTQLKFEKLERTRQQLREGGLGEPSKGPEPKGKEKATFDPFTATTEEPSKESKGKGKEKATQDVDMGGN</sequence>
<reference evidence="1" key="1">
    <citation type="submission" date="2022-08" db="EMBL/GenBank/DDBJ databases">
        <title>Genome Sequence of Fusarium decemcellulare.</title>
        <authorList>
            <person name="Buettner E."/>
        </authorList>
    </citation>
    <scope>NUCLEOTIDE SEQUENCE</scope>
    <source>
        <strain evidence="1">Babe19</strain>
    </source>
</reference>
<protein>
    <submittedName>
        <fullName evidence="1">Uncharacterized protein</fullName>
    </submittedName>
</protein>
<evidence type="ECO:0000313" key="1">
    <source>
        <dbReference type="EMBL" id="KAJ3541001.1"/>
    </source>
</evidence>
<organism evidence="1 2">
    <name type="scientific">Fusarium decemcellulare</name>
    <dbReference type="NCBI Taxonomy" id="57161"/>
    <lineage>
        <taxon>Eukaryota</taxon>
        <taxon>Fungi</taxon>
        <taxon>Dikarya</taxon>
        <taxon>Ascomycota</taxon>
        <taxon>Pezizomycotina</taxon>
        <taxon>Sordariomycetes</taxon>
        <taxon>Hypocreomycetidae</taxon>
        <taxon>Hypocreales</taxon>
        <taxon>Nectriaceae</taxon>
        <taxon>Fusarium</taxon>
        <taxon>Fusarium decemcellulare species complex</taxon>
    </lineage>
</organism>
<name>A0ACC1SJJ8_9HYPO</name>
<dbReference type="Proteomes" id="UP001148629">
    <property type="component" value="Unassembled WGS sequence"/>
</dbReference>
<proteinExistence type="predicted"/>
<gene>
    <name evidence="1" type="ORF">NM208_g4808</name>
</gene>
<dbReference type="EMBL" id="JANRMS010000376">
    <property type="protein sequence ID" value="KAJ3541001.1"/>
    <property type="molecule type" value="Genomic_DNA"/>
</dbReference>
<comment type="caution">
    <text evidence="1">The sequence shown here is derived from an EMBL/GenBank/DDBJ whole genome shotgun (WGS) entry which is preliminary data.</text>
</comment>
<keyword evidence="2" id="KW-1185">Reference proteome</keyword>